<gene>
    <name evidence="7" type="ORF">SAMN05444000_12220</name>
</gene>
<dbReference type="EMBL" id="FQZQ01000022">
    <property type="protein sequence ID" value="SHK20522.1"/>
    <property type="molecule type" value="Genomic_DNA"/>
</dbReference>
<dbReference type="OrthoDB" id="7784409at2"/>
<sequence length="1143" mass="119251">MRWILTIWLLLMPLSALANEEDKGRLTRFLEDTLSGAGREVQIEGFEGALSSHATMKSLIISDSKGPWLTLNGVELIWTRSAVLRGRIEVEKLIAKEILIPRLPEPEKTSPSPEASGGFALPELPVSVNIGEINAARVAIGEPVFGVETTVSLVGSMLLLDGTGAAKLDLVRTDGQQGHIRLEAGYANADEILAIEFNLQEAPNGIAATLMSLPGQPSVDLSVRGTGPIDEYVANIALSTDDQSRLTGTVATKAQPELDDKAVKIGETRQFGVDIIGDLAPLFAPEYESFFGPNMSITSIVRRPSDGRTRLDQLLLNTRSMQIAGEMTLAANGLPEFLAFDINLGDPDGSAVNLPFANDLSLGSAVINARYDVNQGDAWSLRGRIEEIVQPTLSIAAINLDSTGAIHHFANPDLSADISLDAIGISATDPDNSDAAEALGPIAKLATKLKWRSGDPVELETLHLRTDRSEITASGLISGPIDAMHIKGQLDADVADLAFLEPLLDRPVRGAAKAALSGEFSPVSGAFDILLNATASGVQTGEEVIDSLVGEQAALNLSAARSDAGIDLRQFELRSDAIEADAQGHLKTGEGSLTFNAALDDVKRIVKDYSGSVTLAGTASQTADGWLADVDGTAPGQTTLSANLSLPNSGGGDVSMDLQVGQVQVFAPSLPGSAAITAQANRHDRGWSIDLDGRGSAGIELRVNGDIDDAFQNGDLIVAGSVPIELANVAIKPTSVQGSAAFDLAVKGPMALESVSGTIQTSGARVSIPQVKAALGDLAATITLSNGSAAVAMNSVVVAGGALGVNGTLALAAPFNGNLDISIDHAKFQYENLLETVLVGNVNVNGPLTGGAKISGLVELDSTEIKVSTSALGGAGALPDIKHRNAKSGANRTRQFAGAIIKAAGSGSGGAASYILDLIVQANNKVFVRGLGLDAEFQGQFALAGPTNAIVTSGEFDLSRGRLDFLTKRLDLTEGLIRLEGDFIPYIRMIAETETSDASFEIVLEGRATEPDITINSSPSMPDEEALSQILFGRTLTDISAFQAAQLAAALASLNGGGSDGLFSKLRKGFGVDNIDITTDDEGNAGVSAGKHINDKLYSEIGVDGKGQSSISLNYDVTPSITLKGRVDSDSDTAIGIFFKRDY</sequence>
<dbReference type="AlphaFoldDB" id="A0A1M6QJW2"/>
<dbReference type="GO" id="GO:0005886">
    <property type="term" value="C:plasma membrane"/>
    <property type="evidence" value="ECO:0007669"/>
    <property type="project" value="InterPro"/>
</dbReference>
<dbReference type="RefSeq" id="WP_083599365.1">
    <property type="nucleotide sequence ID" value="NZ_FQZQ01000022.1"/>
</dbReference>
<keyword evidence="5" id="KW-0732">Signal</keyword>
<keyword evidence="2" id="KW-0812">Transmembrane</keyword>
<evidence type="ECO:0000256" key="4">
    <source>
        <dbReference type="ARBA" id="ARBA00023136"/>
    </source>
</evidence>
<feature type="signal peptide" evidence="5">
    <location>
        <begin position="1"/>
        <end position="18"/>
    </location>
</feature>
<dbReference type="Proteomes" id="UP000183982">
    <property type="component" value="Unassembled WGS sequence"/>
</dbReference>
<evidence type="ECO:0000256" key="1">
    <source>
        <dbReference type="ARBA" id="ARBA00004167"/>
    </source>
</evidence>
<evidence type="ECO:0000256" key="3">
    <source>
        <dbReference type="ARBA" id="ARBA00022989"/>
    </source>
</evidence>
<feature type="domain" description="Translocation and assembly module TamB C-terminal" evidence="6">
    <location>
        <begin position="799"/>
        <end position="1143"/>
    </location>
</feature>
<evidence type="ECO:0000256" key="5">
    <source>
        <dbReference type="SAM" id="SignalP"/>
    </source>
</evidence>
<accession>A0A1M6QJW2</accession>
<dbReference type="GO" id="GO:0009306">
    <property type="term" value="P:protein secretion"/>
    <property type="evidence" value="ECO:0007669"/>
    <property type="project" value="InterPro"/>
</dbReference>
<dbReference type="GO" id="GO:0097347">
    <property type="term" value="C:TAM protein secretion complex"/>
    <property type="evidence" value="ECO:0007669"/>
    <property type="project" value="TreeGrafter"/>
</dbReference>
<protein>
    <submittedName>
        <fullName evidence="7">Autotransporter secretion inner membrane protein TamB</fullName>
    </submittedName>
</protein>
<evidence type="ECO:0000313" key="8">
    <source>
        <dbReference type="Proteomes" id="UP000183982"/>
    </source>
</evidence>
<evidence type="ECO:0000259" key="6">
    <source>
        <dbReference type="Pfam" id="PF04357"/>
    </source>
</evidence>
<organism evidence="7 8">
    <name type="scientific">Shimia gijangensis</name>
    <dbReference type="NCBI Taxonomy" id="1470563"/>
    <lineage>
        <taxon>Bacteria</taxon>
        <taxon>Pseudomonadati</taxon>
        <taxon>Pseudomonadota</taxon>
        <taxon>Alphaproteobacteria</taxon>
        <taxon>Rhodobacterales</taxon>
        <taxon>Roseobacteraceae</taxon>
    </lineage>
</organism>
<dbReference type="Pfam" id="PF04357">
    <property type="entry name" value="TamB"/>
    <property type="match status" value="1"/>
</dbReference>
<dbReference type="PANTHER" id="PTHR36985">
    <property type="entry name" value="TRANSLOCATION AND ASSEMBLY MODULE SUBUNIT TAMB"/>
    <property type="match status" value="1"/>
</dbReference>
<comment type="subcellular location">
    <subcellularLocation>
        <location evidence="1">Membrane</location>
        <topology evidence="1">Single-pass membrane protein</topology>
    </subcellularLocation>
</comment>
<dbReference type="STRING" id="1470563.SAMN05444000_12220"/>
<evidence type="ECO:0000256" key="2">
    <source>
        <dbReference type="ARBA" id="ARBA00022692"/>
    </source>
</evidence>
<feature type="chain" id="PRO_5012409753" evidence="5">
    <location>
        <begin position="19"/>
        <end position="1143"/>
    </location>
</feature>
<keyword evidence="3" id="KW-1133">Transmembrane helix</keyword>
<dbReference type="PANTHER" id="PTHR36985:SF1">
    <property type="entry name" value="TRANSLOCATION AND ASSEMBLY MODULE SUBUNIT TAMB"/>
    <property type="match status" value="1"/>
</dbReference>
<evidence type="ECO:0000313" key="7">
    <source>
        <dbReference type="EMBL" id="SHK20522.1"/>
    </source>
</evidence>
<keyword evidence="8" id="KW-1185">Reference proteome</keyword>
<name>A0A1M6QJW2_9RHOB</name>
<proteinExistence type="predicted"/>
<dbReference type="InterPro" id="IPR007452">
    <property type="entry name" value="TamB_C"/>
</dbReference>
<reference evidence="8" key="1">
    <citation type="submission" date="2016-11" db="EMBL/GenBank/DDBJ databases">
        <authorList>
            <person name="Varghese N."/>
            <person name="Submissions S."/>
        </authorList>
    </citation>
    <scope>NUCLEOTIDE SEQUENCE [LARGE SCALE GENOMIC DNA]</scope>
    <source>
        <strain evidence="8">DSM 100564</strain>
    </source>
</reference>
<keyword evidence="4" id="KW-0472">Membrane</keyword>